<feature type="compositionally biased region" description="Basic and acidic residues" evidence="7">
    <location>
        <begin position="380"/>
        <end position="392"/>
    </location>
</feature>
<keyword evidence="9" id="KW-1185">Reference proteome</keyword>
<accession>A0ABD2C361</accession>
<organism evidence="8 9">
    <name type="scientific">Vespula maculifrons</name>
    <name type="common">Eastern yellow jacket</name>
    <name type="synonym">Wasp</name>
    <dbReference type="NCBI Taxonomy" id="7453"/>
    <lineage>
        <taxon>Eukaryota</taxon>
        <taxon>Metazoa</taxon>
        <taxon>Ecdysozoa</taxon>
        <taxon>Arthropoda</taxon>
        <taxon>Hexapoda</taxon>
        <taxon>Insecta</taxon>
        <taxon>Pterygota</taxon>
        <taxon>Neoptera</taxon>
        <taxon>Endopterygota</taxon>
        <taxon>Hymenoptera</taxon>
        <taxon>Apocrita</taxon>
        <taxon>Aculeata</taxon>
        <taxon>Vespoidea</taxon>
        <taxon>Vespidae</taxon>
        <taxon>Vespinae</taxon>
        <taxon>Vespula</taxon>
    </lineage>
</organism>
<name>A0ABD2C361_VESMC</name>
<dbReference type="Gene3D" id="3.40.50.1820">
    <property type="entry name" value="alpha/beta hydrolase"/>
    <property type="match status" value="1"/>
</dbReference>
<dbReference type="PANTHER" id="PTHR12265">
    <property type="entry name" value="TRANSMEMBRANE PROTEIN 53"/>
    <property type="match status" value="1"/>
</dbReference>
<keyword evidence="5" id="KW-0539">Nucleus</keyword>
<comment type="caution">
    <text evidence="8">The sequence shown here is derived from an EMBL/GenBank/DDBJ whole genome shotgun (WGS) entry which is preliminary data.</text>
</comment>
<dbReference type="Pfam" id="PF05705">
    <property type="entry name" value="DUF829"/>
    <property type="match status" value="1"/>
</dbReference>
<dbReference type="EMBL" id="JAYRBN010000061">
    <property type="protein sequence ID" value="KAL2739471.1"/>
    <property type="molecule type" value="Genomic_DNA"/>
</dbReference>
<dbReference type="InterPro" id="IPR029058">
    <property type="entry name" value="AB_hydrolase_fold"/>
</dbReference>
<evidence type="ECO:0000256" key="4">
    <source>
        <dbReference type="ARBA" id="ARBA00023136"/>
    </source>
</evidence>
<feature type="region of interest" description="Disordered" evidence="7">
    <location>
        <begin position="380"/>
        <end position="406"/>
    </location>
</feature>
<keyword evidence="3" id="KW-1133">Transmembrane helix</keyword>
<dbReference type="InterPro" id="IPR008547">
    <property type="entry name" value="DUF829_TMEM53"/>
</dbReference>
<evidence type="ECO:0000256" key="6">
    <source>
        <dbReference type="ARBA" id="ARBA00034303"/>
    </source>
</evidence>
<evidence type="ECO:0000256" key="7">
    <source>
        <dbReference type="SAM" id="MobiDB-lite"/>
    </source>
</evidence>
<dbReference type="GO" id="GO:0005640">
    <property type="term" value="C:nuclear outer membrane"/>
    <property type="evidence" value="ECO:0007669"/>
    <property type="project" value="UniProtKB-SubCell"/>
</dbReference>
<evidence type="ECO:0000256" key="2">
    <source>
        <dbReference type="ARBA" id="ARBA00022692"/>
    </source>
</evidence>
<evidence type="ECO:0000256" key="5">
    <source>
        <dbReference type="ARBA" id="ARBA00023242"/>
    </source>
</evidence>
<evidence type="ECO:0000313" key="8">
    <source>
        <dbReference type="EMBL" id="KAL2739471.1"/>
    </source>
</evidence>
<sequence>MPEKMNDQEDLEYCIMFPSFPPSPKDPTTLTSSTNNGQDHKEEFVFVYEEDKRPLVVLLGWAGCQDRYLAKYSAIYKEKSCITLRYTAPMECLFGRRDKMPYIGKRLLQVIAKNSLNDHPIFFHIFSNGGALLYQHISIAMQQMDSPIQSQVKGVIFDSAPGERRVTSLFKAISAIIGGHPLTNIPMSFFITIFLSMFWFFEVIAHALGRGFTIQSNPFTLMEESYSWPQLFLYSNTDTLIPAADVEKFASRRAERGVRVQLVLFTNSPHVKHYAMYREVYVNTVCSFINECLQSGNPSKRFEKSASHEDERIETDKFSELAYIESGFPNCSRSHYLPRFLPHHVDSLPGLRSQNREEKNRLEGLSYFVQSVEQKVETKELEEESTKSEVKVKSSNSSSANKKTRKPNPKIVFRACPLFVRKGDKVIFNFQHFTSPEKVLREYIRINVYNKNRLARIDKQKISEALCSLHCDNQLDSDVDPNDSKSKIISKYDNAKERSNNGRKMSARKSKIKQNINTENARWLTKPAHTWQPIKRISATNNIVYEFNPFGNLQNEDALKDKMTPLKLSEIDQDVQNIKANWEQFQNCQYRKNKYMSNPRIRKLYDILESTTYNINKIKQNADSTKNQDALKNINKLPKEPKTLNIQRDVERTKNKLFSKRDQWTNLKSTTTNTSPSKEFKEDILRKEKKDIKKRSLFTEKKLWNINNILNYESNLLNSHENEFLKRKKSSKVKSEVENYLNDYTTNIDKLNTIKDKDLNMNITDCENDFEENPEKDFDYPASINEKDINNLEKEEIETFRSNNDIEKNKESTNETKNIDTKSIETFDARNNGKYLEGNTFVEMGFNGLNLSKNVLDQILQSEYLKKDLLSLYPI</sequence>
<dbReference type="SUPFAM" id="SSF53474">
    <property type="entry name" value="alpha/beta-Hydrolases"/>
    <property type="match status" value="1"/>
</dbReference>
<evidence type="ECO:0000256" key="1">
    <source>
        <dbReference type="ARBA" id="ARBA00007387"/>
    </source>
</evidence>
<dbReference type="Proteomes" id="UP001607303">
    <property type="component" value="Unassembled WGS sequence"/>
</dbReference>
<keyword evidence="4" id="KW-0472">Membrane</keyword>
<evidence type="ECO:0000256" key="3">
    <source>
        <dbReference type="ARBA" id="ARBA00022989"/>
    </source>
</evidence>
<dbReference type="PANTHER" id="PTHR12265:SF30">
    <property type="entry name" value="TRANSMEMBRANE PROTEIN 53"/>
    <property type="match status" value="1"/>
</dbReference>
<comment type="subcellular location">
    <subcellularLocation>
        <location evidence="6">Nucleus outer membrane</location>
        <topology evidence="6">Single-pass membrane protein</topology>
    </subcellularLocation>
</comment>
<gene>
    <name evidence="8" type="ORF">V1477_010860</name>
</gene>
<keyword evidence="2 8" id="KW-0812">Transmembrane</keyword>
<protein>
    <submittedName>
        <fullName evidence="8">Transmembrane protein 53 isoform X1</fullName>
    </submittedName>
</protein>
<comment type="similarity">
    <text evidence="1">Belongs to the TMEM53 family.</text>
</comment>
<dbReference type="AlphaFoldDB" id="A0ABD2C361"/>
<proteinExistence type="inferred from homology"/>
<reference evidence="8 9" key="1">
    <citation type="journal article" date="2024" name="Ann. Entomol. Soc. Am.">
        <title>Genomic analyses of the southern and eastern yellowjacket wasps (Hymenoptera: Vespidae) reveal evolutionary signatures of social life.</title>
        <authorList>
            <person name="Catto M.A."/>
            <person name="Caine P.B."/>
            <person name="Orr S.E."/>
            <person name="Hunt B.G."/>
            <person name="Goodisman M.A.D."/>
        </authorList>
    </citation>
    <scope>NUCLEOTIDE SEQUENCE [LARGE SCALE GENOMIC DNA]</scope>
    <source>
        <strain evidence="8">232</strain>
        <tissue evidence="8">Head and thorax</tissue>
    </source>
</reference>
<evidence type="ECO:0000313" key="9">
    <source>
        <dbReference type="Proteomes" id="UP001607303"/>
    </source>
</evidence>